<evidence type="ECO:0000313" key="2">
    <source>
        <dbReference type="EMBL" id="CAE1246666.1"/>
    </source>
</evidence>
<dbReference type="EMBL" id="CAHIKZ030000956">
    <property type="protein sequence ID" value="CAE1246666.1"/>
    <property type="molecule type" value="Genomic_DNA"/>
</dbReference>
<keyword evidence="1" id="KW-0472">Membrane</keyword>
<reference evidence="2" key="1">
    <citation type="submission" date="2021-01" db="EMBL/GenBank/DDBJ databases">
        <authorList>
            <person name="Li R."/>
            <person name="Bekaert M."/>
        </authorList>
    </citation>
    <scope>NUCLEOTIDE SEQUENCE</scope>
    <source>
        <strain evidence="2">Farmed</strain>
    </source>
</reference>
<gene>
    <name evidence="2" type="ORF">SPHA_25266</name>
</gene>
<sequence length="151" mass="16759">MSLYFALSLSLSLSLSFPLSFPLHSFPFSPSLPPSLFLSLAPFSLPPSLFSPSLLLFLVVVVFILMLFLSFSFSPYSLPTSSTNHPSCCPLCACVIFSRRNTDHFSSKTSSTPLLPLEFFFLSFSSLVSLATISFIISAKNYNFLFFMFSI</sequence>
<accession>A0A812BYH7</accession>
<feature type="transmembrane region" description="Helical" evidence="1">
    <location>
        <begin position="49"/>
        <end position="71"/>
    </location>
</feature>
<comment type="caution">
    <text evidence="2">The sequence shown here is derived from an EMBL/GenBank/DDBJ whole genome shotgun (WGS) entry which is preliminary data.</text>
</comment>
<evidence type="ECO:0000256" key="1">
    <source>
        <dbReference type="SAM" id="Phobius"/>
    </source>
</evidence>
<organism evidence="2 3">
    <name type="scientific">Acanthosepion pharaonis</name>
    <name type="common">Pharaoh cuttlefish</name>
    <name type="synonym">Sepia pharaonis</name>
    <dbReference type="NCBI Taxonomy" id="158019"/>
    <lineage>
        <taxon>Eukaryota</taxon>
        <taxon>Metazoa</taxon>
        <taxon>Spiralia</taxon>
        <taxon>Lophotrochozoa</taxon>
        <taxon>Mollusca</taxon>
        <taxon>Cephalopoda</taxon>
        <taxon>Coleoidea</taxon>
        <taxon>Decapodiformes</taxon>
        <taxon>Sepiida</taxon>
        <taxon>Sepiina</taxon>
        <taxon>Sepiidae</taxon>
        <taxon>Acanthosepion</taxon>
    </lineage>
</organism>
<proteinExistence type="predicted"/>
<dbReference type="Proteomes" id="UP000597762">
    <property type="component" value="Unassembled WGS sequence"/>
</dbReference>
<name>A0A812BYH7_ACAPH</name>
<dbReference type="AlphaFoldDB" id="A0A812BYH7"/>
<keyword evidence="3" id="KW-1185">Reference proteome</keyword>
<protein>
    <submittedName>
        <fullName evidence="2">Uncharacterized protein</fullName>
    </submittedName>
</protein>
<keyword evidence="1" id="KW-1133">Transmembrane helix</keyword>
<evidence type="ECO:0000313" key="3">
    <source>
        <dbReference type="Proteomes" id="UP000597762"/>
    </source>
</evidence>
<feature type="transmembrane region" description="Helical" evidence="1">
    <location>
        <begin position="119"/>
        <end position="139"/>
    </location>
</feature>
<keyword evidence="1" id="KW-0812">Transmembrane</keyword>